<dbReference type="GO" id="GO:0004519">
    <property type="term" value="F:endonuclease activity"/>
    <property type="evidence" value="ECO:0007669"/>
    <property type="project" value="UniProtKB-KW"/>
</dbReference>
<dbReference type="SUPFAM" id="SSF56219">
    <property type="entry name" value="DNase I-like"/>
    <property type="match status" value="1"/>
</dbReference>
<dbReference type="GO" id="GO:0046856">
    <property type="term" value="P:phosphatidylinositol dephosphorylation"/>
    <property type="evidence" value="ECO:0007669"/>
    <property type="project" value="InterPro"/>
</dbReference>
<protein>
    <recommendedName>
        <fullName evidence="3">phosphoinositide 5-phosphatase</fullName>
        <ecNumber evidence="3">3.1.3.36</ecNumber>
    </recommendedName>
</protein>
<dbReference type="OrthoDB" id="405996at2759"/>
<evidence type="ECO:0000256" key="4">
    <source>
        <dbReference type="ARBA" id="ARBA00022801"/>
    </source>
</evidence>
<comment type="similarity">
    <text evidence="2">In the central section; belongs to the inositol 1,4,5-trisphosphate 5-phosphatase family.</text>
</comment>
<dbReference type="Gene3D" id="3.60.10.10">
    <property type="entry name" value="Endonuclease/exonuclease/phosphatase"/>
    <property type="match status" value="1"/>
</dbReference>
<sequence length="950" mass="107232">MTSPFSAPRGYLLRIYSWWYCIDFLGRDSCHYDPKAPIKSLWISRPKATITESLSPLTDEAPLSEEYIDAILGIININRSLYLNVVVSSEPVVDVSFDQATAFDCKTSTIYSVKKVQLYPIDNFLEPQSATEVPYDDAVLLGEDSVDTYKSQWDSPKNAMGFCDPASQSLDNDPNIGIIKDITELLTTGHYFSSSADLTRSLQRQWEQGLVPLHPRRFGSSDTSGHASSDGDSSSRTLFDMADPMFNWSKAMAHDIPSHWLTVLMQGYIGYSRQSWNMKNVEIILIGRRSVYRSGTRLNARGIDAEGHVGNFVESEIRLRVDHGPWKSFVQIRGSVPVFWGQRNIFSLPYFTRPINESEQAFLLHYRHLQRLYGEDVNICMLTLLDSKASEVFLLEAIDHLYHTFNTLPIRVVKYNYNVKVKWSSVVPELLSFVNTSLLETLQKFGHFEGELMANPQKGVSRNHRNNKRTPGTQSGILRVNCLDCLDRTNAMQLMVAWVWLASVLDPSGTSSMLEYDEGDNDFSGSLHQFRDMWCDHGDAISLLHAGTPSIYTQHIREGRQSYGALLHYTKMIVNRACSTVFSDEARQSALNTLLNVQVLEQNEPVAETQLLSPQKPINDDERDLVIWCGTWNMNGASLSHKDDIRDWISPGIQAGAGMYVFCLQEFVELSVLNVLSGRTEENKEMLFNGKVLNALNDMSDGRSTRYIHLKSTSMVGLYLTVFVTENLYSTVRDMVTTAVKTGFNGSVGNKGAVGIRFSMAGHNISLINVHLNSGKLPHGVRIAELDCVLRNAFQENPSRSMFEDDLFVLSGDFNFQIAAADDYSTTDVFKQIYSGNIAALLAADEFLSEVRHPKSHLRNIHEAPINFEPTYKFKKGTDLYQLKRTPAWCDRILYGGNNAQNSEDRIHCMSYRRHEKMVSSDHKAVSALFELRTKKRHAQSQAAISLIDL</sequence>
<dbReference type="InterPro" id="IPR036691">
    <property type="entry name" value="Endo/exonu/phosph_ase_sf"/>
</dbReference>
<evidence type="ECO:0000313" key="8">
    <source>
        <dbReference type="Proteomes" id="UP001057455"/>
    </source>
</evidence>
<gene>
    <name evidence="7" type="ORF">BaOVIS_017270</name>
</gene>
<dbReference type="GO" id="GO:0004439">
    <property type="term" value="F:phosphatidylinositol-4,5-bisphosphate 5-phosphatase activity"/>
    <property type="evidence" value="ECO:0007669"/>
    <property type="project" value="UniProtKB-EC"/>
</dbReference>
<evidence type="ECO:0000256" key="1">
    <source>
        <dbReference type="ARBA" id="ARBA00008943"/>
    </source>
</evidence>
<dbReference type="PANTHER" id="PTHR11200">
    <property type="entry name" value="INOSITOL 5-PHOSPHATASE"/>
    <property type="match status" value="1"/>
</dbReference>
<proteinExistence type="inferred from homology"/>
<keyword evidence="7" id="KW-0255">Endonuclease</keyword>
<feature type="compositionally biased region" description="Low complexity" evidence="5">
    <location>
        <begin position="220"/>
        <end position="235"/>
    </location>
</feature>
<reference evidence="7" key="1">
    <citation type="submission" date="2019-12" db="EMBL/GenBank/DDBJ databases">
        <title>Genome sequence of Babesia ovis.</title>
        <authorList>
            <person name="Yamagishi J."/>
            <person name="Sevinc F."/>
            <person name="Xuan X."/>
        </authorList>
    </citation>
    <scope>NUCLEOTIDE SEQUENCE</scope>
    <source>
        <strain evidence="7">Selcuk</strain>
    </source>
</reference>
<evidence type="ECO:0000256" key="5">
    <source>
        <dbReference type="SAM" id="MobiDB-lite"/>
    </source>
</evidence>
<name>A0A9W5TAL6_BABOV</name>
<keyword evidence="7" id="KW-0540">Nuclease</keyword>
<evidence type="ECO:0000313" key="7">
    <source>
        <dbReference type="EMBL" id="GFE54323.1"/>
    </source>
</evidence>
<accession>A0A9W5TAL6</accession>
<dbReference type="SMART" id="SM00128">
    <property type="entry name" value="IPPc"/>
    <property type="match status" value="1"/>
</dbReference>
<evidence type="ECO:0000256" key="3">
    <source>
        <dbReference type="ARBA" id="ARBA00013044"/>
    </source>
</evidence>
<organism evidence="7 8">
    <name type="scientific">Babesia ovis</name>
    <dbReference type="NCBI Taxonomy" id="5869"/>
    <lineage>
        <taxon>Eukaryota</taxon>
        <taxon>Sar</taxon>
        <taxon>Alveolata</taxon>
        <taxon>Apicomplexa</taxon>
        <taxon>Aconoidasida</taxon>
        <taxon>Piroplasmida</taxon>
        <taxon>Babesiidae</taxon>
        <taxon>Babesia</taxon>
    </lineage>
</organism>
<dbReference type="Proteomes" id="UP001057455">
    <property type="component" value="Unassembled WGS sequence"/>
</dbReference>
<dbReference type="EMBL" id="BLIY01000014">
    <property type="protein sequence ID" value="GFE54323.1"/>
    <property type="molecule type" value="Genomic_DNA"/>
</dbReference>
<comment type="caution">
    <text evidence="7">The sequence shown here is derived from an EMBL/GenBank/DDBJ whole genome shotgun (WGS) entry which is preliminary data.</text>
</comment>
<keyword evidence="4" id="KW-0378">Hydrolase</keyword>
<dbReference type="Pfam" id="PF02383">
    <property type="entry name" value="Syja_N"/>
    <property type="match status" value="1"/>
</dbReference>
<dbReference type="Pfam" id="PF22669">
    <property type="entry name" value="Exo_endo_phos2"/>
    <property type="match status" value="1"/>
</dbReference>
<dbReference type="PANTHER" id="PTHR11200:SF275">
    <property type="entry name" value="LD06095P"/>
    <property type="match status" value="1"/>
</dbReference>
<dbReference type="AlphaFoldDB" id="A0A9W5TAL6"/>
<dbReference type="PROSITE" id="PS50275">
    <property type="entry name" value="SAC"/>
    <property type="match status" value="1"/>
</dbReference>
<dbReference type="GO" id="GO:0004527">
    <property type="term" value="F:exonuclease activity"/>
    <property type="evidence" value="ECO:0007669"/>
    <property type="project" value="UniProtKB-KW"/>
</dbReference>
<feature type="domain" description="SAC" evidence="6">
    <location>
        <begin position="185"/>
        <end position="547"/>
    </location>
</feature>
<keyword evidence="8" id="KW-1185">Reference proteome</keyword>
<dbReference type="InterPro" id="IPR002013">
    <property type="entry name" value="SAC_dom"/>
</dbReference>
<feature type="region of interest" description="Disordered" evidence="5">
    <location>
        <begin position="216"/>
        <end position="235"/>
    </location>
</feature>
<evidence type="ECO:0000256" key="2">
    <source>
        <dbReference type="ARBA" id="ARBA00009678"/>
    </source>
</evidence>
<dbReference type="InterPro" id="IPR046985">
    <property type="entry name" value="IP5"/>
</dbReference>
<keyword evidence="7" id="KW-0269">Exonuclease</keyword>
<dbReference type="InterPro" id="IPR000300">
    <property type="entry name" value="IPPc"/>
</dbReference>
<comment type="similarity">
    <text evidence="1">Belongs to the synaptojanin family.</text>
</comment>
<evidence type="ECO:0000259" key="6">
    <source>
        <dbReference type="PROSITE" id="PS50275"/>
    </source>
</evidence>
<dbReference type="EC" id="3.1.3.36" evidence="3"/>